<name>A0A516H3R1_9PROT</name>
<evidence type="ECO:0000259" key="4">
    <source>
        <dbReference type="Pfam" id="PF07992"/>
    </source>
</evidence>
<accession>A0A516H3R1</accession>
<dbReference type="Pfam" id="PF21706">
    <property type="entry name" value="FCSD_central"/>
    <property type="match status" value="1"/>
</dbReference>
<evidence type="ECO:0000259" key="5">
    <source>
        <dbReference type="Pfam" id="PF09242"/>
    </source>
</evidence>
<evidence type="ECO:0000256" key="3">
    <source>
        <dbReference type="SAM" id="SignalP"/>
    </source>
</evidence>
<reference evidence="7 8" key="1">
    <citation type="submission" date="2019-07" db="EMBL/GenBank/DDBJ databases">
        <title>Genome sequencing for Ferrovibrio sp. K5.</title>
        <authorList>
            <person name="Park S.-J."/>
        </authorList>
    </citation>
    <scope>NUCLEOTIDE SEQUENCE [LARGE SCALE GENOMIC DNA]</scope>
    <source>
        <strain evidence="7 8">K5</strain>
    </source>
</reference>
<sequence>MTKTSFSRRNVLAGLGATAGLLAAPHIASAQASAGRVVVIGGGFGGATAARYVKLFSPDTDVVLVERDATYITCPFSNYVLAGIRDLNSITHRRDPLRQRFGVRLVRGEATAVDTNARSVKLKDGASLPYDRLVVAPGIELNYAGVPGWSEQAANTVMPHAWKAGPQTVLLRKQLEAMADGGTVIIAPPANPFRCPPGPYERVSMIAWYLKNHKPKSKILVLDAKDAFSKQGLFMAGWESQYPGMITWIAGKDGGKVESVDPKGMTVTAGFGKEKGAVINVIPPQTAGRIALDAGLAEANGWCAVDPASFASRKAQNVYVLGDASIAGAMPKSGTAANSQAKVVAANIAASLRGVTAPTAVYHNTCYSLVTPDYGISVSDTYRPGPQGVAVVPNSGGVSPARAEAAQRKAEANYTMGWYAGIIADTFG</sequence>
<dbReference type="AlphaFoldDB" id="A0A516H3R1"/>
<organism evidence="7 8">
    <name type="scientific">Ferrovibrio terrae</name>
    <dbReference type="NCBI Taxonomy" id="2594003"/>
    <lineage>
        <taxon>Bacteria</taxon>
        <taxon>Pseudomonadati</taxon>
        <taxon>Pseudomonadota</taxon>
        <taxon>Alphaproteobacteria</taxon>
        <taxon>Rhodospirillales</taxon>
        <taxon>Rhodospirillaceae</taxon>
        <taxon>Ferrovibrio</taxon>
    </lineage>
</organism>
<feature type="signal peptide" evidence="3">
    <location>
        <begin position="1"/>
        <end position="30"/>
    </location>
</feature>
<dbReference type="Gene3D" id="3.50.50.60">
    <property type="entry name" value="FAD/NAD(P)-binding domain"/>
    <property type="match status" value="2"/>
</dbReference>
<dbReference type="InterPro" id="IPR015323">
    <property type="entry name" value="FlavoCytC_S_DH_flav-bd"/>
</dbReference>
<dbReference type="Proteomes" id="UP000317496">
    <property type="component" value="Chromosome"/>
</dbReference>
<dbReference type="Gene3D" id="3.90.760.10">
    <property type="entry name" value="Flavocytochrome c sulphide dehydrogenase, flavin-binding domain"/>
    <property type="match status" value="1"/>
</dbReference>
<dbReference type="InterPro" id="IPR036188">
    <property type="entry name" value="FAD/NAD-bd_sf"/>
</dbReference>
<evidence type="ECO:0000313" key="7">
    <source>
        <dbReference type="EMBL" id="QDO98417.1"/>
    </source>
</evidence>
<dbReference type="Pfam" id="PF07992">
    <property type="entry name" value="Pyr_redox_2"/>
    <property type="match status" value="1"/>
</dbReference>
<dbReference type="PROSITE" id="PS51318">
    <property type="entry name" value="TAT"/>
    <property type="match status" value="1"/>
</dbReference>
<dbReference type="InterPro" id="IPR016156">
    <property type="entry name" value="FAD/NAD-linked_Rdtase_dimer_sf"/>
</dbReference>
<keyword evidence="1" id="KW-0285">Flavoprotein</keyword>
<dbReference type="EMBL" id="CP041636">
    <property type="protein sequence ID" value="QDO98417.1"/>
    <property type="molecule type" value="Genomic_DNA"/>
</dbReference>
<evidence type="ECO:0000259" key="6">
    <source>
        <dbReference type="Pfam" id="PF21706"/>
    </source>
</evidence>
<feature type="domain" description="Flavocytochrome c sulphide dehydrogenase flavin-binding" evidence="5">
    <location>
        <begin position="358"/>
        <end position="427"/>
    </location>
</feature>
<evidence type="ECO:0000256" key="2">
    <source>
        <dbReference type="ARBA" id="ARBA00022827"/>
    </source>
</evidence>
<dbReference type="KEGG" id="fer:FNB15_14540"/>
<dbReference type="SUPFAM" id="SSF55424">
    <property type="entry name" value="FAD/NAD-linked reductases, dimerisation (C-terminal) domain"/>
    <property type="match status" value="1"/>
</dbReference>
<dbReference type="InterPro" id="IPR037092">
    <property type="entry name" value="FlavoCytC_S_DH_flav-bd_sf"/>
</dbReference>
<feature type="domain" description="FAD/NAD(P)-binding" evidence="4">
    <location>
        <begin position="36"/>
        <end position="154"/>
    </location>
</feature>
<dbReference type="PANTHER" id="PTHR43755">
    <property type="match status" value="1"/>
</dbReference>
<protein>
    <recommendedName>
        <fullName evidence="9">Cytochrome C</fullName>
    </recommendedName>
</protein>
<dbReference type="InterPro" id="IPR049386">
    <property type="entry name" value="FCSD_central"/>
</dbReference>
<dbReference type="InterPro" id="IPR023753">
    <property type="entry name" value="FAD/NAD-binding_dom"/>
</dbReference>
<keyword evidence="2" id="KW-0274">FAD</keyword>
<proteinExistence type="predicted"/>
<keyword evidence="8" id="KW-1185">Reference proteome</keyword>
<feature type="domain" description="Sulfide dehydrogenase [flavocytochrome c] flavoprotein chain central" evidence="6">
    <location>
        <begin position="168"/>
        <end position="283"/>
    </location>
</feature>
<dbReference type="Pfam" id="PF09242">
    <property type="entry name" value="FCSD-flav_bind"/>
    <property type="match status" value="1"/>
</dbReference>
<dbReference type="GO" id="GO:0016491">
    <property type="term" value="F:oxidoreductase activity"/>
    <property type="evidence" value="ECO:0007669"/>
    <property type="project" value="InterPro"/>
</dbReference>
<dbReference type="FunFam" id="3.50.50.60:FF:000234">
    <property type="entry name" value="Flavocytochrome C sulfide dehydrogenase"/>
    <property type="match status" value="1"/>
</dbReference>
<dbReference type="GO" id="GO:0050660">
    <property type="term" value="F:flavin adenine dinucleotide binding"/>
    <property type="evidence" value="ECO:0007669"/>
    <property type="project" value="InterPro"/>
</dbReference>
<dbReference type="OrthoDB" id="9802771at2"/>
<dbReference type="InterPro" id="IPR052541">
    <property type="entry name" value="SQRD"/>
</dbReference>
<dbReference type="RefSeq" id="WP_144069398.1">
    <property type="nucleotide sequence ID" value="NZ_CP041636.1"/>
</dbReference>
<gene>
    <name evidence="7" type="ORF">FNB15_14540</name>
</gene>
<evidence type="ECO:0000313" key="8">
    <source>
        <dbReference type="Proteomes" id="UP000317496"/>
    </source>
</evidence>
<dbReference type="SUPFAM" id="SSF51905">
    <property type="entry name" value="FAD/NAD(P)-binding domain"/>
    <property type="match status" value="2"/>
</dbReference>
<feature type="chain" id="PRO_5021999575" description="Cytochrome C" evidence="3">
    <location>
        <begin position="31"/>
        <end position="428"/>
    </location>
</feature>
<evidence type="ECO:0000256" key="1">
    <source>
        <dbReference type="ARBA" id="ARBA00022630"/>
    </source>
</evidence>
<dbReference type="InterPro" id="IPR006311">
    <property type="entry name" value="TAT_signal"/>
</dbReference>
<keyword evidence="3" id="KW-0732">Signal</keyword>
<evidence type="ECO:0008006" key="9">
    <source>
        <dbReference type="Google" id="ProtNLM"/>
    </source>
</evidence>
<dbReference type="PANTHER" id="PTHR43755:SF1">
    <property type="entry name" value="FAD-DEPENDENT PYRIDINE NUCLEOTIDE-DISULPHIDE OXIDOREDUCTASE"/>
    <property type="match status" value="1"/>
</dbReference>